<evidence type="ECO:0000313" key="9">
    <source>
        <dbReference type="EMBL" id="EEP29203.1"/>
    </source>
</evidence>
<dbReference type="EMBL" id="ACIP02000001">
    <property type="protein sequence ID" value="EEP29203.1"/>
    <property type="molecule type" value="Genomic_DNA"/>
</dbReference>
<dbReference type="PANTHER" id="PTHR33991">
    <property type="entry name" value="DNA REPAIR PROTEIN RECO"/>
    <property type="match status" value="1"/>
</dbReference>
<dbReference type="InterPro" id="IPR022572">
    <property type="entry name" value="DNA_rep/recomb_RecO_N"/>
</dbReference>
<dbReference type="SUPFAM" id="SSF50249">
    <property type="entry name" value="Nucleic acid-binding proteins"/>
    <property type="match status" value="1"/>
</dbReference>
<evidence type="ECO:0000256" key="2">
    <source>
        <dbReference type="ARBA" id="ARBA00021310"/>
    </source>
</evidence>
<dbReference type="AlphaFoldDB" id="C4G9A6"/>
<dbReference type="NCBIfam" id="TIGR00613">
    <property type="entry name" value="reco"/>
    <property type="match status" value="1"/>
</dbReference>
<evidence type="ECO:0000256" key="1">
    <source>
        <dbReference type="ARBA" id="ARBA00007452"/>
    </source>
</evidence>
<gene>
    <name evidence="7 9" type="primary">recO</name>
    <name evidence="9" type="ORF">GCWU000342_00557</name>
</gene>
<evidence type="ECO:0000256" key="4">
    <source>
        <dbReference type="ARBA" id="ARBA00023172"/>
    </source>
</evidence>
<dbReference type="STRING" id="626523.GCWU000342_00557"/>
<dbReference type="HOGENOM" id="CLU_066632_3_0_9"/>
<evidence type="ECO:0000313" key="10">
    <source>
        <dbReference type="Proteomes" id="UP000003494"/>
    </source>
</evidence>
<dbReference type="Gene3D" id="2.40.50.140">
    <property type="entry name" value="Nucleic acid-binding proteins"/>
    <property type="match status" value="1"/>
</dbReference>
<proteinExistence type="inferred from homology"/>
<comment type="caution">
    <text evidence="9">The sequence shown here is derived from an EMBL/GenBank/DDBJ whole genome shotgun (WGS) entry which is preliminary data.</text>
</comment>
<dbReference type="Proteomes" id="UP000003494">
    <property type="component" value="Unassembled WGS sequence"/>
</dbReference>
<accession>C4G9A6</accession>
<dbReference type="Pfam" id="PF11967">
    <property type="entry name" value="RecO_N"/>
    <property type="match status" value="1"/>
</dbReference>
<reference evidence="9" key="1">
    <citation type="submission" date="2009-04" db="EMBL/GenBank/DDBJ databases">
        <authorList>
            <person name="Weinstock G."/>
            <person name="Sodergren E."/>
            <person name="Clifton S."/>
            <person name="Fulton L."/>
            <person name="Fulton B."/>
            <person name="Courtney L."/>
            <person name="Fronick C."/>
            <person name="Harrison M."/>
            <person name="Strong C."/>
            <person name="Farmer C."/>
            <person name="Delahaunty K."/>
            <person name="Markovic C."/>
            <person name="Hall O."/>
            <person name="Minx P."/>
            <person name="Tomlinson C."/>
            <person name="Mitreva M."/>
            <person name="Nelson J."/>
            <person name="Hou S."/>
            <person name="Wollam A."/>
            <person name="Pepin K.H."/>
            <person name="Johnson M."/>
            <person name="Bhonagiri V."/>
            <person name="Nash W.E."/>
            <person name="Warren W."/>
            <person name="Chinwalla A."/>
            <person name="Mardis E.R."/>
            <person name="Wilson R.K."/>
        </authorList>
    </citation>
    <scope>NUCLEOTIDE SEQUENCE [LARGE SCALE GENOMIC DNA]</scope>
    <source>
        <strain evidence="9">DSM 14600</strain>
    </source>
</reference>
<evidence type="ECO:0000256" key="7">
    <source>
        <dbReference type="HAMAP-Rule" id="MF_00201"/>
    </source>
</evidence>
<dbReference type="SUPFAM" id="SSF57863">
    <property type="entry name" value="ArfGap/RecO-like zinc finger"/>
    <property type="match status" value="1"/>
</dbReference>
<dbReference type="RefSeq" id="WP_006905591.1">
    <property type="nucleotide sequence ID" value="NZ_GG665866.1"/>
</dbReference>
<organism evidence="9 10">
    <name type="scientific">Shuttleworthella satelles DSM 14600</name>
    <dbReference type="NCBI Taxonomy" id="626523"/>
    <lineage>
        <taxon>Bacteria</taxon>
        <taxon>Bacillati</taxon>
        <taxon>Bacillota</taxon>
        <taxon>Clostridia</taxon>
        <taxon>Lachnospirales</taxon>
        <taxon>Lachnospiraceae</taxon>
        <taxon>Shuttleworthella</taxon>
    </lineage>
</organism>
<dbReference type="InterPro" id="IPR037278">
    <property type="entry name" value="ARFGAP/RecO"/>
</dbReference>
<protein>
    <recommendedName>
        <fullName evidence="2 7">DNA repair protein RecO</fullName>
    </recommendedName>
    <alternativeName>
        <fullName evidence="6 7">Recombination protein O</fullName>
    </alternativeName>
</protein>
<keyword evidence="4 7" id="KW-0233">DNA recombination</keyword>
<dbReference type="GO" id="GO:0006302">
    <property type="term" value="P:double-strand break repair"/>
    <property type="evidence" value="ECO:0007669"/>
    <property type="project" value="TreeGrafter"/>
</dbReference>
<dbReference type="GO" id="GO:0006310">
    <property type="term" value="P:DNA recombination"/>
    <property type="evidence" value="ECO:0007669"/>
    <property type="project" value="UniProtKB-UniRule"/>
</dbReference>
<dbReference type="InterPro" id="IPR012340">
    <property type="entry name" value="NA-bd_OB-fold"/>
</dbReference>
<evidence type="ECO:0000256" key="5">
    <source>
        <dbReference type="ARBA" id="ARBA00023204"/>
    </source>
</evidence>
<dbReference type="InterPro" id="IPR003717">
    <property type="entry name" value="RecO"/>
</dbReference>
<sequence length="248" mass="27941">MSQSLIVTGMVLSTMPIGEFDKRVVLLTRELGEISAFARGARRPRSQLLAATGPMAFGTFELYEGLNSYTLARASIEAYFLEIAEDYDKVCLAAYFLEMAEYYGIENSDESQRLLLLYQTLRALASDKFSPRLLRIIYEIRTMGINGEYPDVFSCAACGRKEGLAYFHMGRRAVICSDCQPVEGGRPISASALYAFQFILSAPMKKLFSFRLTDPVEEEVWQLLREYQGRYLEHSFKAEAFLSSPGKG</sequence>
<name>C4G9A6_9FIRM</name>
<dbReference type="HAMAP" id="MF_00201">
    <property type="entry name" value="RecO"/>
    <property type="match status" value="1"/>
</dbReference>
<keyword evidence="5 7" id="KW-0234">DNA repair</keyword>
<comment type="function">
    <text evidence="7">Involved in DNA repair and RecF pathway recombination.</text>
</comment>
<keyword evidence="10" id="KW-1185">Reference proteome</keyword>
<keyword evidence="3 7" id="KW-0227">DNA damage</keyword>
<comment type="similarity">
    <text evidence="1 7">Belongs to the RecO family.</text>
</comment>
<dbReference type="InterPro" id="IPR042242">
    <property type="entry name" value="RecO_C"/>
</dbReference>
<feature type="domain" description="DNA replication/recombination mediator RecO N-terminal" evidence="8">
    <location>
        <begin position="7"/>
        <end position="78"/>
    </location>
</feature>
<dbReference type="Pfam" id="PF02565">
    <property type="entry name" value="RecO_C"/>
    <property type="match status" value="1"/>
</dbReference>
<evidence type="ECO:0000259" key="8">
    <source>
        <dbReference type="Pfam" id="PF11967"/>
    </source>
</evidence>
<dbReference type="eggNOG" id="COG1381">
    <property type="taxonomic scope" value="Bacteria"/>
</dbReference>
<dbReference type="Gene3D" id="1.20.1440.120">
    <property type="entry name" value="Recombination protein O, C-terminal domain"/>
    <property type="match status" value="1"/>
</dbReference>
<evidence type="ECO:0000256" key="6">
    <source>
        <dbReference type="ARBA" id="ARBA00033409"/>
    </source>
</evidence>
<dbReference type="GO" id="GO:0043590">
    <property type="term" value="C:bacterial nucleoid"/>
    <property type="evidence" value="ECO:0007669"/>
    <property type="project" value="TreeGrafter"/>
</dbReference>
<evidence type="ECO:0000256" key="3">
    <source>
        <dbReference type="ARBA" id="ARBA00022763"/>
    </source>
</evidence>
<dbReference type="Gene3D" id="6.20.220.20">
    <property type="entry name" value="Recombination protein O, zinc-binding domain"/>
    <property type="match status" value="1"/>
</dbReference>
<dbReference type="PANTHER" id="PTHR33991:SF1">
    <property type="entry name" value="DNA REPAIR PROTEIN RECO"/>
    <property type="match status" value="1"/>
</dbReference>